<reference evidence="2" key="1">
    <citation type="journal article" date="2020" name="mSystems">
        <title>Genome- and Community-Level Interaction Insights into Carbon Utilization and Element Cycling Functions of Hydrothermarchaeota in Hydrothermal Sediment.</title>
        <authorList>
            <person name="Zhou Z."/>
            <person name="Liu Y."/>
            <person name="Xu W."/>
            <person name="Pan J."/>
            <person name="Luo Z.H."/>
            <person name="Li M."/>
        </authorList>
    </citation>
    <scope>NUCLEOTIDE SEQUENCE [LARGE SCALE GENOMIC DNA]</scope>
    <source>
        <strain evidence="2">SpSt-374</strain>
    </source>
</reference>
<keyword evidence="1" id="KW-0812">Transmembrane</keyword>
<accession>A0A7C3VEP5</accession>
<evidence type="ECO:0000256" key="1">
    <source>
        <dbReference type="SAM" id="Phobius"/>
    </source>
</evidence>
<dbReference type="AlphaFoldDB" id="A0A7C3VEP5"/>
<proteinExistence type="predicted"/>
<keyword evidence="1" id="KW-0472">Membrane</keyword>
<dbReference type="EMBL" id="DSPX01000017">
    <property type="protein sequence ID" value="HGF99511.1"/>
    <property type="molecule type" value="Genomic_DNA"/>
</dbReference>
<comment type="caution">
    <text evidence="2">The sequence shown here is derived from an EMBL/GenBank/DDBJ whole genome shotgun (WGS) entry which is preliminary data.</text>
</comment>
<sequence length="216" mass="24225">MTGIDWIILTFYGGCVAMVLVGMLASLWEDEVKIELNRNDLNAQLAANSLESSVGMNFKLAEKYKLNDELKHLDVEIKNTSNRDLYVDWDYSSFVDAAGRSQRLLRLTPGMSFDLLPPQVFSTIAPGKTLKEKLTAESTLKRDKETSLLTGAVPLIEFSKFKSTPTQKSTPTSFTFALRLALRQVDAQSSFSGNRFHVINCEFTAKKLPRQSLFSK</sequence>
<feature type="transmembrane region" description="Helical" evidence="1">
    <location>
        <begin position="6"/>
        <end position="28"/>
    </location>
</feature>
<evidence type="ECO:0000313" key="2">
    <source>
        <dbReference type="EMBL" id="HGF99511.1"/>
    </source>
</evidence>
<gene>
    <name evidence="2" type="ORF">ENR15_02270</name>
</gene>
<protein>
    <submittedName>
        <fullName evidence="2">Uncharacterized protein</fullName>
    </submittedName>
</protein>
<name>A0A7C3VEP5_9CYAN</name>
<organism evidence="2">
    <name type="scientific">Planktothricoides sp. SpSt-374</name>
    <dbReference type="NCBI Taxonomy" id="2282167"/>
    <lineage>
        <taxon>Bacteria</taxon>
        <taxon>Bacillati</taxon>
        <taxon>Cyanobacteriota</taxon>
        <taxon>Cyanophyceae</taxon>
        <taxon>Oscillatoriophycideae</taxon>
        <taxon>Oscillatoriales</taxon>
        <taxon>Oscillatoriaceae</taxon>
        <taxon>Planktothricoides</taxon>
    </lineage>
</organism>
<keyword evidence="1" id="KW-1133">Transmembrane helix</keyword>